<sequence>MAITGAHTLFYTSEIDAFRAVMRDVLELPIVGEDGDFVTFSLPPTTMEPHAGPPELDIHPGDRPTHEVSFMCDDLNATIEELRAKGVEFRGEPIDKGWGLVIVMVLPGGVEVVLYEPGDY</sequence>
<evidence type="ECO:0000313" key="2">
    <source>
        <dbReference type="EMBL" id="SVB05977.1"/>
    </source>
</evidence>
<dbReference type="Pfam" id="PF00903">
    <property type="entry name" value="Glyoxalase"/>
    <property type="match status" value="1"/>
</dbReference>
<dbReference type="EMBL" id="UINC01027174">
    <property type="protein sequence ID" value="SVB05977.1"/>
    <property type="molecule type" value="Genomic_DNA"/>
</dbReference>
<feature type="domain" description="VOC" evidence="1">
    <location>
        <begin position="4"/>
        <end position="117"/>
    </location>
</feature>
<dbReference type="PROSITE" id="PS51819">
    <property type="entry name" value="VOC"/>
    <property type="match status" value="1"/>
</dbReference>
<organism evidence="2">
    <name type="scientific">marine metagenome</name>
    <dbReference type="NCBI Taxonomy" id="408172"/>
    <lineage>
        <taxon>unclassified sequences</taxon>
        <taxon>metagenomes</taxon>
        <taxon>ecological metagenomes</taxon>
    </lineage>
</organism>
<dbReference type="SUPFAM" id="SSF54593">
    <property type="entry name" value="Glyoxalase/Bleomycin resistance protein/Dihydroxybiphenyl dioxygenase"/>
    <property type="match status" value="1"/>
</dbReference>
<dbReference type="InterPro" id="IPR037523">
    <property type="entry name" value="VOC_core"/>
</dbReference>
<name>A0A382AYB7_9ZZZZ</name>
<gene>
    <name evidence="2" type="ORF">METZ01_LOCUS158831</name>
</gene>
<dbReference type="AlphaFoldDB" id="A0A382AYB7"/>
<dbReference type="InterPro" id="IPR029068">
    <property type="entry name" value="Glyas_Bleomycin-R_OHBP_Dase"/>
</dbReference>
<dbReference type="InterPro" id="IPR004360">
    <property type="entry name" value="Glyas_Fos-R_dOase_dom"/>
</dbReference>
<protein>
    <recommendedName>
        <fullName evidence="1">VOC domain-containing protein</fullName>
    </recommendedName>
</protein>
<dbReference type="Gene3D" id="3.10.180.10">
    <property type="entry name" value="2,3-Dihydroxybiphenyl 1,2-Dioxygenase, domain 1"/>
    <property type="match status" value="1"/>
</dbReference>
<accession>A0A382AYB7</accession>
<proteinExistence type="predicted"/>
<evidence type="ECO:0000259" key="1">
    <source>
        <dbReference type="PROSITE" id="PS51819"/>
    </source>
</evidence>
<reference evidence="2" key="1">
    <citation type="submission" date="2018-05" db="EMBL/GenBank/DDBJ databases">
        <authorList>
            <person name="Lanie J.A."/>
            <person name="Ng W.-L."/>
            <person name="Kazmierczak K.M."/>
            <person name="Andrzejewski T.M."/>
            <person name="Davidsen T.M."/>
            <person name="Wayne K.J."/>
            <person name="Tettelin H."/>
            <person name="Glass J.I."/>
            <person name="Rusch D."/>
            <person name="Podicherti R."/>
            <person name="Tsui H.-C.T."/>
            <person name="Winkler M.E."/>
        </authorList>
    </citation>
    <scope>NUCLEOTIDE SEQUENCE</scope>
</reference>